<dbReference type="InterPro" id="IPR009282">
    <property type="entry name" value="DUF937"/>
</dbReference>
<organism evidence="1 2">
    <name type="scientific">Fermentimonas caenicola</name>
    <dbReference type="NCBI Taxonomy" id="1562970"/>
    <lineage>
        <taxon>Bacteria</taxon>
        <taxon>Pseudomonadati</taxon>
        <taxon>Bacteroidota</taxon>
        <taxon>Bacteroidia</taxon>
        <taxon>Bacteroidales</taxon>
        <taxon>Dysgonomonadaceae</taxon>
        <taxon>Fermentimonas</taxon>
    </lineage>
</organism>
<reference evidence="1 2" key="1">
    <citation type="submission" date="2014-08" db="EMBL/GenBank/DDBJ databases">
        <authorList>
            <person name="Wibberg D."/>
        </authorList>
    </citation>
    <scope>NUCLEOTIDE SEQUENCE [LARGE SCALE GENOMIC DNA]</scope>
    <source>
        <strain evidence="2">ING2-E5B</strain>
    </source>
</reference>
<dbReference type="EMBL" id="LN515532">
    <property type="protein sequence ID" value="CEA15968.1"/>
    <property type="molecule type" value="Genomic_DNA"/>
</dbReference>
<dbReference type="Proteomes" id="UP000032417">
    <property type="component" value="Chromosome 1"/>
</dbReference>
<evidence type="ECO:0000313" key="2">
    <source>
        <dbReference type="Proteomes" id="UP000032417"/>
    </source>
</evidence>
<evidence type="ECO:0000313" key="1">
    <source>
        <dbReference type="EMBL" id="CEA15968.1"/>
    </source>
</evidence>
<dbReference type="HOGENOM" id="CLU_080945_1_0_10"/>
<dbReference type="STRING" id="1562970.ING2E5B_1218"/>
<dbReference type="KEGG" id="pbt:ING2E5B_1218"/>
<evidence type="ECO:0008006" key="3">
    <source>
        <dbReference type="Google" id="ProtNLM"/>
    </source>
</evidence>
<accession>A0A098C0M7</accession>
<sequence length="196" mass="20204">MDISELLNSSTGQSLIRSISDKLGINEKEASGVVSTAIPAILAGMTKNAQTAEGAESLNRAIESKHDGSLLDNLSNILQGQTQELQNDGDGILGHVFGSKRTAVEQTLSKKTGVSSGKIGPLLALLAPIVMAYLGKEKRKTSTGAGGLGDLLGGLLGSGSQGRSGGGIMDMISGTLDKDGDGDVIDEIFDMFSKKR</sequence>
<dbReference type="AlphaFoldDB" id="A0A098C0M7"/>
<dbReference type="OrthoDB" id="708105at2"/>
<proteinExistence type="predicted"/>
<dbReference type="PATRIC" id="fig|1562970.3.peg.1204"/>
<protein>
    <recommendedName>
        <fullName evidence="3">DUF937 domain-containing protein</fullName>
    </recommendedName>
</protein>
<gene>
    <name evidence="1" type="ORF">ING2E5B_1218</name>
</gene>
<keyword evidence="2" id="KW-1185">Reference proteome</keyword>
<name>A0A098C0M7_9BACT</name>
<dbReference type="Pfam" id="PF06078">
    <property type="entry name" value="DUF937"/>
    <property type="match status" value="1"/>
</dbReference>